<dbReference type="Pfam" id="PF10262">
    <property type="entry name" value="Rdx"/>
    <property type="match status" value="1"/>
</dbReference>
<protein>
    <recommendedName>
        <fullName evidence="5">SelT-like protein</fullName>
    </recommendedName>
</protein>
<dbReference type="Gene3D" id="3.40.30.10">
    <property type="entry name" value="Glutaredoxin"/>
    <property type="match status" value="1"/>
</dbReference>
<keyword evidence="4" id="KW-1185">Reference proteome</keyword>
<evidence type="ECO:0000256" key="1">
    <source>
        <dbReference type="ARBA" id="ARBA00022729"/>
    </source>
</evidence>
<dbReference type="GO" id="GO:0045454">
    <property type="term" value="P:cell redox homeostasis"/>
    <property type="evidence" value="ECO:0007669"/>
    <property type="project" value="TreeGrafter"/>
</dbReference>
<dbReference type="PANTHER" id="PTHR13544:SF0">
    <property type="entry name" value="THIOREDOXIN REDUCTASE-LIKE SELENOPROTEIN T"/>
    <property type="match status" value="1"/>
</dbReference>
<comment type="caution">
    <text evidence="3">The sequence shown here is derived from an EMBL/GenBank/DDBJ whole genome shotgun (WGS) entry which is preliminary data.</text>
</comment>
<dbReference type="InterPro" id="IPR019389">
    <property type="entry name" value="Selenoprotein_T"/>
</dbReference>
<gene>
    <name evidence="3" type="ORF">WR25_10857</name>
</gene>
<organism evidence="3 4">
    <name type="scientific">Diploscapter pachys</name>
    <dbReference type="NCBI Taxonomy" id="2018661"/>
    <lineage>
        <taxon>Eukaryota</taxon>
        <taxon>Metazoa</taxon>
        <taxon>Ecdysozoa</taxon>
        <taxon>Nematoda</taxon>
        <taxon>Chromadorea</taxon>
        <taxon>Rhabditida</taxon>
        <taxon>Rhabditina</taxon>
        <taxon>Rhabditomorpha</taxon>
        <taxon>Rhabditoidea</taxon>
        <taxon>Rhabditidae</taxon>
        <taxon>Diploscapter</taxon>
    </lineage>
</organism>
<evidence type="ECO:0000256" key="2">
    <source>
        <dbReference type="ARBA" id="ARBA00023284"/>
    </source>
</evidence>
<keyword evidence="2" id="KW-0676">Redox-active center</keyword>
<evidence type="ECO:0000313" key="3">
    <source>
        <dbReference type="EMBL" id="PAV83576.1"/>
    </source>
</evidence>
<dbReference type="InterPro" id="IPR011893">
    <property type="entry name" value="Selenoprotein_Rdx-typ"/>
</dbReference>
<evidence type="ECO:0000313" key="4">
    <source>
        <dbReference type="Proteomes" id="UP000218231"/>
    </source>
</evidence>
<evidence type="ECO:0008006" key="5">
    <source>
        <dbReference type="Google" id="ProtNLM"/>
    </source>
</evidence>
<dbReference type="EMBL" id="LIAE01006947">
    <property type="protein sequence ID" value="PAV83576.1"/>
    <property type="molecule type" value="Genomic_DNA"/>
</dbReference>
<dbReference type="STRING" id="2018661.A0A2A2LBG9"/>
<sequence>MNKFGYYILSFALILSIRDVFVRVPAHVEDEHDADEFKKEFGDEIPADEGYSKGTEEDHIELREPSSFSKPKPLTGIKDLPTLKFVFCVSCGYRNAFEQFSHVVRERYPDMPIEGSNYPPAPWKAFLAQAINVLKMVAIGIVVSGANPFEALGLGYPSILQYGHQNKLSVCMMVFLLSNMIEGSLISTGAFEIYLGEHQLWSKLDSGRVPSPQELIQLVDSQLELLGKIPAGSGTGFGDFQTPTP</sequence>
<dbReference type="SUPFAM" id="SSF52833">
    <property type="entry name" value="Thioredoxin-like"/>
    <property type="match status" value="1"/>
</dbReference>
<proteinExistence type="predicted"/>
<reference evidence="3 4" key="1">
    <citation type="journal article" date="2017" name="Curr. Biol.">
        <title>Genome architecture and evolution of a unichromosomal asexual nematode.</title>
        <authorList>
            <person name="Fradin H."/>
            <person name="Zegar C."/>
            <person name="Gutwein M."/>
            <person name="Lucas J."/>
            <person name="Kovtun M."/>
            <person name="Corcoran D."/>
            <person name="Baugh L.R."/>
            <person name="Kiontke K."/>
            <person name="Gunsalus K."/>
            <person name="Fitch D.H."/>
            <person name="Piano F."/>
        </authorList>
    </citation>
    <scope>NUCLEOTIDE SEQUENCE [LARGE SCALE GENOMIC DNA]</scope>
    <source>
        <strain evidence="3">PF1309</strain>
    </source>
</reference>
<dbReference type="InterPro" id="IPR036249">
    <property type="entry name" value="Thioredoxin-like_sf"/>
</dbReference>
<accession>A0A2A2LBG9</accession>
<keyword evidence="1" id="KW-0732">Signal</keyword>
<dbReference type="OrthoDB" id="60822at2759"/>
<name>A0A2A2LBG9_9BILA</name>
<dbReference type="GO" id="GO:0004791">
    <property type="term" value="F:thioredoxin-disulfide reductase (NADPH) activity"/>
    <property type="evidence" value="ECO:0007669"/>
    <property type="project" value="TreeGrafter"/>
</dbReference>
<dbReference type="GO" id="GO:0005789">
    <property type="term" value="C:endoplasmic reticulum membrane"/>
    <property type="evidence" value="ECO:0007669"/>
    <property type="project" value="TreeGrafter"/>
</dbReference>
<dbReference type="PANTHER" id="PTHR13544">
    <property type="entry name" value="SELENOPROTEIN T"/>
    <property type="match status" value="1"/>
</dbReference>
<dbReference type="AlphaFoldDB" id="A0A2A2LBG9"/>
<dbReference type="NCBIfam" id="TIGR02174">
    <property type="entry name" value="CXXU_selWTH"/>
    <property type="match status" value="1"/>
</dbReference>
<dbReference type="Proteomes" id="UP000218231">
    <property type="component" value="Unassembled WGS sequence"/>
</dbReference>